<protein>
    <recommendedName>
        <fullName evidence="2">Cell shape-determining protein MreC</fullName>
    </recommendedName>
    <alternativeName>
        <fullName evidence="4">Cell shape protein MreC</fullName>
    </alternativeName>
</protein>
<organism evidence="6 8">
    <name type="scientific">Capnocytophaga catalasegens</name>
    <dbReference type="NCBI Taxonomy" id="1004260"/>
    <lineage>
        <taxon>Bacteria</taxon>
        <taxon>Pseudomonadati</taxon>
        <taxon>Bacteroidota</taxon>
        <taxon>Flavobacteriia</taxon>
        <taxon>Flavobacteriales</taxon>
        <taxon>Flavobacteriaceae</taxon>
        <taxon>Capnocytophaga</taxon>
    </lineage>
</organism>
<dbReference type="PIRSF" id="PIRSF038471">
    <property type="entry name" value="MreC"/>
    <property type="match status" value="1"/>
</dbReference>
<feature type="domain" description="Rod shape-determining protein MreC beta-barrel core" evidence="5">
    <location>
        <begin position="73"/>
        <end position="221"/>
    </location>
</feature>
<dbReference type="GO" id="GO:0008360">
    <property type="term" value="P:regulation of cell shape"/>
    <property type="evidence" value="ECO:0007669"/>
    <property type="project" value="UniProtKB-KW"/>
</dbReference>
<evidence type="ECO:0000313" key="7">
    <source>
        <dbReference type="EMBL" id="GJM53128.1"/>
    </source>
</evidence>
<name>A0AAV5APF2_9FLAO</name>
<keyword evidence="3" id="KW-0133">Cell shape</keyword>
<dbReference type="InterPro" id="IPR055342">
    <property type="entry name" value="MreC_beta-barrel_core"/>
</dbReference>
<evidence type="ECO:0000259" key="5">
    <source>
        <dbReference type="Pfam" id="PF04085"/>
    </source>
</evidence>
<evidence type="ECO:0000256" key="1">
    <source>
        <dbReference type="ARBA" id="ARBA00009369"/>
    </source>
</evidence>
<dbReference type="Proteomes" id="UP001207736">
    <property type="component" value="Unassembled WGS sequence"/>
</dbReference>
<evidence type="ECO:0000256" key="3">
    <source>
        <dbReference type="ARBA" id="ARBA00022960"/>
    </source>
</evidence>
<dbReference type="PANTHER" id="PTHR34138">
    <property type="entry name" value="CELL SHAPE-DETERMINING PROTEIN MREC"/>
    <property type="match status" value="1"/>
</dbReference>
<dbReference type="Pfam" id="PF04085">
    <property type="entry name" value="MreC"/>
    <property type="match status" value="1"/>
</dbReference>
<dbReference type="InterPro" id="IPR007221">
    <property type="entry name" value="MreC"/>
</dbReference>
<dbReference type="PANTHER" id="PTHR34138:SF1">
    <property type="entry name" value="CELL SHAPE-DETERMINING PROTEIN MREC"/>
    <property type="match status" value="1"/>
</dbReference>
<dbReference type="InterPro" id="IPR042175">
    <property type="entry name" value="Cell/Rod_MreC_2"/>
</dbReference>
<evidence type="ECO:0000256" key="4">
    <source>
        <dbReference type="ARBA" id="ARBA00032089"/>
    </source>
</evidence>
<gene>
    <name evidence="6" type="primary">mreC</name>
    <name evidence="6" type="ORF">RCZ15_02040</name>
    <name evidence="7" type="ORF">RCZ16_14450</name>
</gene>
<comment type="similarity">
    <text evidence="1">Belongs to the MreC family.</text>
</comment>
<evidence type="ECO:0000313" key="6">
    <source>
        <dbReference type="EMBL" id="GJM49229.1"/>
    </source>
</evidence>
<dbReference type="Gene3D" id="2.40.10.350">
    <property type="entry name" value="Rod shape-determining protein MreC, domain 2"/>
    <property type="match status" value="1"/>
</dbReference>
<dbReference type="Proteomes" id="UP001208692">
    <property type="component" value="Unassembled WGS sequence"/>
</dbReference>
<reference evidence="6 9" key="1">
    <citation type="submission" date="2021-11" db="EMBL/GenBank/DDBJ databases">
        <title>Draft genome sequence of Capnocytophaga sp. strain KC07075 isolated from cat oral cavity.</title>
        <authorList>
            <person name="Suzuki M."/>
            <person name="Imaoka K."/>
            <person name="Kimura M."/>
            <person name="Morikawa S."/>
            <person name="Maeda K."/>
        </authorList>
    </citation>
    <scope>NUCLEOTIDE SEQUENCE</scope>
    <source>
        <strain evidence="6">KC07075</strain>
        <strain evidence="7 9">KC07079</strain>
    </source>
</reference>
<evidence type="ECO:0000256" key="2">
    <source>
        <dbReference type="ARBA" id="ARBA00013855"/>
    </source>
</evidence>
<dbReference type="EMBL" id="BQKA01000005">
    <property type="protein sequence ID" value="GJM49229.1"/>
    <property type="molecule type" value="Genomic_DNA"/>
</dbReference>
<proteinExistence type="inferred from homology"/>
<dbReference type="GO" id="GO:0005886">
    <property type="term" value="C:plasma membrane"/>
    <property type="evidence" value="ECO:0007669"/>
    <property type="project" value="TreeGrafter"/>
</dbReference>
<sequence>MHSANFISGHFYSFSDAIEQYFSLKNQNQILVEENKQLHQQILDFQKLKIDSIDTKTEVSFSPNKYKVLRAEVIKNSINLSKNYLLINKGVNDSVMQDMGVISPKGIVGIIDKTSKRFASVQSVLNTRSRLSVALKNTAHYGTLRWEDKQLNIVQMTDIPNVAPVKVGDTIVTDGRSSIFPKGIPVGSVKDFKINPLDNSLILNIQLFTDMARIQHVYIIQNKDQAEIRELEEQTQENE</sequence>
<evidence type="ECO:0000313" key="9">
    <source>
        <dbReference type="Proteomes" id="UP001208692"/>
    </source>
</evidence>
<dbReference type="InterPro" id="IPR042177">
    <property type="entry name" value="Cell/Rod_1"/>
</dbReference>
<dbReference type="EMBL" id="BQKB01000027">
    <property type="protein sequence ID" value="GJM53128.1"/>
    <property type="molecule type" value="Genomic_DNA"/>
</dbReference>
<accession>A0AAV5APF2</accession>
<comment type="caution">
    <text evidence="6">The sequence shown here is derived from an EMBL/GenBank/DDBJ whole genome shotgun (WGS) entry which is preliminary data.</text>
</comment>
<dbReference type="Gene3D" id="2.40.10.340">
    <property type="entry name" value="Rod shape-determining protein MreC, domain 1"/>
    <property type="match status" value="1"/>
</dbReference>
<evidence type="ECO:0000313" key="8">
    <source>
        <dbReference type="Proteomes" id="UP001207736"/>
    </source>
</evidence>
<dbReference type="AlphaFoldDB" id="A0AAV5APF2"/>
<keyword evidence="9" id="KW-1185">Reference proteome</keyword>
<dbReference type="NCBIfam" id="NF010532">
    <property type="entry name" value="PRK13922.9-3"/>
    <property type="match status" value="1"/>
</dbReference>